<keyword evidence="2" id="KW-0328">Glycosyltransferase</keyword>
<reference evidence="6" key="1">
    <citation type="submission" date="2019-10" db="EMBL/GenBank/DDBJ databases">
        <authorList>
            <person name="Zhang R."/>
            <person name="Pan Y."/>
            <person name="Wang J."/>
            <person name="Ma R."/>
            <person name="Yu S."/>
        </authorList>
    </citation>
    <scope>NUCLEOTIDE SEQUENCE</scope>
    <source>
        <strain evidence="6">LA-IB0</strain>
        <tissue evidence="6">Leaf</tissue>
    </source>
</reference>
<dbReference type="GO" id="GO:0016020">
    <property type="term" value="C:membrane"/>
    <property type="evidence" value="ECO:0007669"/>
    <property type="project" value="UniProtKB-SubCell"/>
</dbReference>
<evidence type="ECO:0000256" key="3">
    <source>
        <dbReference type="ARBA" id="ARBA00022679"/>
    </source>
</evidence>
<evidence type="ECO:0000313" key="7">
    <source>
        <dbReference type="Proteomes" id="UP000826271"/>
    </source>
</evidence>
<organism evidence="6 7">
    <name type="scientific">Buddleja alternifolia</name>
    <dbReference type="NCBI Taxonomy" id="168488"/>
    <lineage>
        <taxon>Eukaryota</taxon>
        <taxon>Viridiplantae</taxon>
        <taxon>Streptophyta</taxon>
        <taxon>Embryophyta</taxon>
        <taxon>Tracheophyta</taxon>
        <taxon>Spermatophyta</taxon>
        <taxon>Magnoliopsida</taxon>
        <taxon>eudicotyledons</taxon>
        <taxon>Gunneridae</taxon>
        <taxon>Pentapetalae</taxon>
        <taxon>asterids</taxon>
        <taxon>lamiids</taxon>
        <taxon>Lamiales</taxon>
        <taxon>Scrophulariaceae</taxon>
        <taxon>Buddlejeae</taxon>
        <taxon>Buddleja</taxon>
    </lineage>
</organism>
<dbReference type="InterPro" id="IPR044610">
    <property type="entry name" value="GLCAT14A/B/C"/>
</dbReference>
<name>A0AAV6X0U7_9LAMI</name>
<sequence length="380" mass="42408">MTDDGGAYLLSGSVNDSGRILRLLHSIYHPKNQYLLHLDRSAGQTARDALAAAVESVPLFRDVQNVHVIGKADYVFSNGPSALSSTLHAASVLLRISSNWDWFINLSAAHYPLITQDVASDLSCLVYLLLVPNLWLLVLTRICSNLPWFMSCLDLLHILSYLPRDLNFVNHTSYIGWRESRKLKPIIVDPGLYLAGNGEMFFATQKRELPDAYRLFTGSSTAILSRKFMEFCILGMENLPRTLLMYLSNTPSSTSVYFPTLLCNSHNFNRTTINHALAYTSLDSREQAHFLNSTNFDELMESGAAFASPFLPNDPILDRIDREILHRNTDNPVPGGWCLGDSDCSVSGDADILKPGPGATRLERRLVEFLSNQTTQCSDE</sequence>
<gene>
    <name evidence="6" type="ORF">BUALT_Bualt12G0103400</name>
</gene>
<proteinExistence type="predicted"/>
<keyword evidence="3" id="KW-0808">Transferase</keyword>
<dbReference type="AlphaFoldDB" id="A0AAV6X0U7"/>
<keyword evidence="4" id="KW-0472">Membrane</keyword>
<protein>
    <recommendedName>
        <fullName evidence="8">Beta-glucuronosyltransferase GlcAT14A</fullName>
    </recommendedName>
</protein>
<dbReference type="PANTHER" id="PTHR45719:SF10">
    <property type="entry name" value="CORE-2_I-BRANCHING BETA-1,6-N-ACETYLGLUCOSAMINYLTRANSFERASE FAMILY PROTEIN"/>
    <property type="match status" value="1"/>
</dbReference>
<evidence type="ECO:0000256" key="4">
    <source>
        <dbReference type="ARBA" id="ARBA00023136"/>
    </source>
</evidence>
<keyword evidence="5" id="KW-0325">Glycoprotein</keyword>
<dbReference type="InterPro" id="IPR003406">
    <property type="entry name" value="Glyco_trans_14"/>
</dbReference>
<comment type="caution">
    <text evidence="6">The sequence shown here is derived from an EMBL/GenBank/DDBJ whole genome shotgun (WGS) entry which is preliminary data.</text>
</comment>
<evidence type="ECO:0000256" key="5">
    <source>
        <dbReference type="ARBA" id="ARBA00023180"/>
    </source>
</evidence>
<evidence type="ECO:0000256" key="2">
    <source>
        <dbReference type="ARBA" id="ARBA00022676"/>
    </source>
</evidence>
<dbReference type="Pfam" id="PF02485">
    <property type="entry name" value="Branch"/>
    <property type="match status" value="2"/>
</dbReference>
<dbReference type="GO" id="GO:0015020">
    <property type="term" value="F:glucuronosyltransferase activity"/>
    <property type="evidence" value="ECO:0007669"/>
    <property type="project" value="InterPro"/>
</dbReference>
<dbReference type="PANTHER" id="PTHR45719">
    <property type="entry name" value="GLYCOSYLTRANSFERASE"/>
    <property type="match status" value="1"/>
</dbReference>
<evidence type="ECO:0000313" key="6">
    <source>
        <dbReference type="EMBL" id="KAG8372788.1"/>
    </source>
</evidence>
<dbReference type="EMBL" id="WHWC01000012">
    <property type="protein sequence ID" value="KAG8372788.1"/>
    <property type="molecule type" value="Genomic_DNA"/>
</dbReference>
<evidence type="ECO:0000256" key="1">
    <source>
        <dbReference type="ARBA" id="ARBA00004606"/>
    </source>
</evidence>
<keyword evidence="7" id="KW-1185">Reference proteome</keyword>
<evidence type="ECO:0008006" key="8">
    <source>
        <dbReference type="Google" id="ProtNLM"/>
    </source>
</evidence>
<dbReference type="Proteomes" id="UP000826271">
    <property type="component" value="Unassembled WGS sequence"/>
</dbReference>
<accession>A0AAV6X0U7</accession>
<comment type="subcellular location">
    <subcellularLocation>
        <location evidence="1">Membrane</location>
        <topology evidence="1">Single-pass type II membrane protein</topology>
    </subcellularLocation>
</comment>